<dbReference type="EMBL" id="AAGK01000004">
    <property type="protein sequence ID" value="EAN31941.1"/>
    <property type="molecule type" value="Genomic_DNA"/>
</dbReference>
<name>Q4N1Y8_THEPA</name>
<dbReference type="InParanoid" id="Q4N1Y8"/>
<accession>Q4N1Y8</accession>
<comment type="caution">
    <text evidence="1">The sequence shown here is derived from an EMBL/GenBank/DDBJ whole genome shotgun (WGS) entry which is preliminary data.</text>
</comment>
<sequence length="137" mass="15828">MNIKFNNTPETVAKSLEENSVKSGNKVLTMFTSLMFKDFFGKVINYYWFNKVNLSSFPRFYRISSTVIYSVLGLLDSVINYKLLEPKTVLFAINNVFKQLSLLTLNNLNNLYTQEKNLVVRDNNYIFDLLGMSLGLL</sequence>
<dbReference type="VEuPathDB" id="PiroplasmaDB:TpMuguga_04g00589"/>
<keyword evidence="2" id="KW-1185">Reference proteome</keyword>
<evidence type="ECO:0000313" key="2">
    <source>
        <dbReference type="Proteomes" id="UP000001949"/>
    </source>
</evidence>
<dbReference type="KEGG" id="tpv:TP04_0589"/>
<proteinExistence type="predicted"/>
<dbReference type="Proteomes" id="UP000001949">
    <property type="component" value="Unassembled WGS sequence"/>
</dbReference>
<evidence type="ECO:0000313" key="1">
    <source>
        <dbReference type="EMBL" id="EAN31941.1"/>
    </source>
</evidence>
<dbReference type="eggNOG" id="ENOG502RSZ0">
    <property type="taxonomic scope" value="Eukaryota"/>
</dbReference>
<gene>
    <name evidence="1" type="ordered locus">TP04_0589</name>
</gene>
<protein>
    <submittedName>
        <fullName evidence="1">Uncharacterized protein</fullName>
    </submittedName>
</protein>
<organism evidence="1 2">
    <name type="scientific">Theileria parva</name>
    <name type="common">East coast fever infection agent</name>
    <dbReference type="NCBI Taxonomy" id="5875"/>
    <lineage>
        <taxon>Eukaryota</taxon>
        <taxon>Sar</taxon>
        <taxon>Alveolata</taxon>
        <taxon>Apicomplexa</taxon>
        <taxon>Aconoidasida</taxon>
        <taxon>Piroplasmida</taxon>
        <taxon>Theileriidae</taxon>
        <taxon>Theileria</taxon>
    </lineage>
</organism>
<reference evidence="1 2" key="1">
    <citation type="journal article" date="2005" name="Science">
        <title>Genome sequence of Theileria parva, a bovine pathogen that transforms lymphocytes.</title>
        <authorList>
            <person name="Gardner M.J."/>
            <person name="Bishop R."/>
            <person name="Shah T."/>
            <person name="de Villiers E.P."/>
            <person name="Carlton J.M."/>
            <person name="Hall N."/>
            <person name="Ren Q."/>
            <person name="Paulsen I.T."/>
            <person name="Pain A."/>
            <person name="Berriman M."/>
            <person name="Wilson R.J.M."/>
            <person name="Sato S."/>
            <person name="Ralph S.A."/>
            <person name="Mann D.J."/>
            <person name="Xiong Z."/>
            <person name="Shallom S.J."/>
            <person name="Weidman J."/>
            <person name="Jiang L."/>
            <person name="Lynn J."/>
            <person name="Weaver B."/>
            <person name="Shoaibi A."/>
            <person name="Domingo A.R."/>
            <person name="Wasawo D."/>
            <person name="Crabtree J."/>
            <person name="Wortman J.R."/>
            <person name="Haas B."/>
            <person name="Angiuoli S.V."/>
            <person name="Creasy T.H."/>
            <person name="Lu C."/>
            <person name="Suh B."/>
            <person name="Silva J.C."/>
            <person name="Utterback T.R."/>
            <person name="Feldblyum T.V."/>
            <person name="Pertea M."/>
            <person name="Allen J."/>
            <person name="Nierman W.C."/>
            <person name="Taracha E.L.N."/>
            <person name="Salzberg S.L."/>
            <person name="White O.R."/>
            <person name="Fitzhugh H.A."/>
            <person name="Morzaria S."/>
            <person name="Venter J.C."/>
            <person name="Fraser C.M."/>
            <person name="Nene V."/>
        </authorList>
    </citation>
    <scope>NUCLEOTIDE SEQUENCE [LARGE SCALE GENOMIC DNA]</scope>
    <source>
        <strain evidence="1 2">Muguga</strain>
    </source>
</reference>
<dbReference type="AlphaFoldDB" id="Q4N1Y8"/>